<dbReference type="GO" id="GO:0005524">
    <property type="term" value="F:ATP binding"/>
    <property type="evidence" value="ECO:0007669"/>
    <property type="project" value="UniProtKB-KW"/>
</dbReference>
<dbReference type="InterPro" id="IPR051782">
    <property type="entry name" value="ABC_Transporter_VariousFunc"/>
</dbReference>
<dbReference type="AlphaFoldDB" id="A0A7G7MSZ8"/>
<dbReference type="GO" id="GO:0016887">
    <property type="term" value="F:ATP hydrolysis activity"/>
    <property type="evidence" value="ECO:0007669"/>
    <property type="project" value="InterPro"/>
</dbReference>
<gene>
    <name evidence="5" type="ORF">H6H00_28505</name>
</gene>
<dbReference type="SMART" id="SM00382">
    <property type="entry name" value="AAA"/>
    <property type="match status" value="1"/>
</dbReference>
<name>A0A7G7MSZ8_9PSEU</name>
<dbReference type="InterPro" id="IPR003593">
    <property type="entry name" value="AAA+_ATPase"/>
</dbReference>
<dbReference type="PANTHER" id="PTHR42939">
    <property type="entry name" value="ABC TRANSPORTER ATP-BINDING PROTEIN ALBC-RELATED"/>
    <property type="match status" value="1"/>
</dbReference>
<keyword evidence="6" id="KW-1185">Reference proteome</keyword>
<evidence type="ECO:0000256" key="3">
    <source>
        <dbReference type="ARBA" id="ARBA00022840"/>
    </source>
</evidence>
<keyword evidence="2" id="KW-0547">Nucleotide-binding</keyword>
<proteinExistence type="predicted"/>
<organism evidence="5 6">
    <name type="scientific">Pseudonocardia petroleophila</name>
    <dbReference type="NCBI Taxonomy" id="37331"/>
    <lineage>
        <taxon>Bacteria</taxon>
        <taxon>Bacillati</taxon>
        <taxon>Actinomycetota</taxon>
        <taxon>Actinomycetes</taxon>
        <taxon>Pseudonocardiales</taxon>
        <taxon>Pseudonocardiaceae</taxon>
        <taxon>Pseudonocardia</taxon>
    </lineage>
</organism>
<feature type="domain" description="ABC transporter" evidence="4">
    <location>
        <begin position="27"/>
        <end position="236"/>
    </location>
</feature>
<evidence type="ECO:0000259" key="4">
    <source>
        <dbReference type="PROSITE" id="PS50893"/>
    </source>
</evidence>
<dbReference type="SUPFAM" id="SSF52540">
    <property type="entry name" value="P-loop containing nucleoside triphosphate hydrolases"/>
    <property type="match status" value="1"/>
</dbReference>
<dbReference type="PANTHER" id="PTHR42939:SF1">
    <property type="entry name" value="ABC TRANSPORTER ATP-BINDING PROTEIN ALBC-RELATED"/>
    <property type="match status" value="1"/>
</dbReference>
<sequence length="238" mass="24470">MPPTGLSTARAALPGAAAGGRPSGWAVCLDGVAVTVRRTPVLRDLDLRLPAGAVLGVLGANGSGKTTLLRLLATLAVPSAGRAEVLGHELGGPGVPEVRTRIAMVGHLPALYPQLTLAENLHFVARLTGRSDEAADRALAAVGLAGAAARRAEGCSQGMARRTDLARVLLTEPSLLLLDEVHAGLDHGAADLVDHLVGQVRARGGTCVLVSHEPERLAGLTDRLVRIVDGRALPEVAR</sequence>
<dbReference type="Gene3D" id="3.40.50.300">
    <property type="entry name" value="P-loop containing nucleotide triphosphate hydrolases"/>
    <property type="match status" value="1"/>
</dbReference>
<dbReference type="EMBL" id="CP060131">
    <property type="protein sequence ID" value="QNG55909.1"/>
    <property type="molecule type" value="Genomic_DNA"/>
</dbReference>
<dbReference type="Proteomes" id="UP000515728">
    <property type="component" value="Chromosome"/>
</dbReference>
<evidence type="ECO:0000313" key="5">
    <source>
        <dbReference type="EMBL" id="QNG55909.1"/>
    </source>
</evidence>
<accession>A0A7G7MSZ8</accession>
<keyword evidence="3 5" id="KW-0067">ATP-binding</keyword>
<evidence type="ECO:0000256" key="2">
    <source>
        <dbReference type="ARBA" id="ARBA00022741"/>
    </source>
</evidence>
<keyword evidence="1" id="KW-0813">Transport</keyword>
<protein>
    <submittedName>
        <fullName evidence="5">ATP-binding cassette domain-containing protein</fullName>
    </submittedName>
</protein>
<evidence type="ECO:0000313" key="6">
    <source>
        <dbReference type="Proteomes" id="UP000515728"/>
    </source>
</evidence>
<evidence type="ECO:0000256" key="1">
    <source>
        <dbReference type="ARBA" id="ARBA00022448"/>
    </source>
</evidence>
<dbReference type="InterPro" id="IPR003439">
    <property type="entry name" value="ABC_transporter-like_ATP-bd"/>
</dbReference>
<dbReference type="Pfam" id="PF00005">
    <property type="entry name" value="ABC_tran"/>
    <property type="match status" value="1"/>
</dbReference>
<dbReference type="KEGG" id="ppel:H6H00_28505"/>
<dbReference type="InterPro" id="IPR027417">
    <property type="entry name" value="P-loop_NTPase"/>
</dbReference>
<reference evidence="5 6" key="1">
    <citation type="submission" date="2020-08" db="EMBL/GenBank/DDBJ databases">
        <authorList>
            <person name="Mo P."/>
        </authorList>
    </citation>
    <scope>NUCLEOTIDE SEQUENCE [LARGE SCALE GENOMIC DNA]</scope>
    <source>
        <strain evidence="5 6">CGMCC 4.1532</strain>
    </source>
</reference>
<dbReference type="PROSITE" id="PS50893">
    <property type="entry name" value="ABC_TRANSPORTER_2"/>
    <property type="match status" value="1"/>
</dbReference>